<protein>
    <submittedName>
        <fullName evidence="2">Uncharacterized protein</fullName>
    </submittedName>
</protein>
<name>A0A843W031_COLES</name>
<keyword evidence="3" id="KW-1185">Reference proteome</keyword>
<proteinExistence type="predicted"/>
<organism evidence="2 3">
    <name type="scientific">Colocasia esculenta</name>
    <name type="common">Wild taro</name>
    <name type="synonym">Arum esculentum</name>
    <dbReference type="NCBI Taxonomy" id="4460"/>
    <lineage>
        <taxon>Eukaryota</taxon>
        <taxon>Viridiplantae</taxon>
        <taxon>Streptophyta</taxon>
        <taxon>Embryophyta</taxon>
        <taxon>Tracheophyta</taxon>
        <taxon>Spermatophyta</taxon>
        <taxon>Magnoliopsida</taxon>
        <taxon>Liliopsida</taxon>
        <taxon>Araceae</taxon>
        <taxon>Aroideae</taxon>
        <taxon>Colocasieae</taxon>
        <taxon>Colocasia</taxon>
    </lineage>
</organism>
<dbReference type="Proteomes" id="UP000652761">
    <property type="component" value="Unassembled WGS sequence"/>
</dbReference>
<evidence type="ECO:0000313" key="3">
    <source>
        <dbReference type="Proteomes" id="UP000652761"/>
    </source>
</evidence>
<dbReference type="EMBL" id="NMUH01002678">
    <property type="protein sequence ID" value="MQM01436.1"/>
    <property type="molecule type" value="Genomic_DNA"/>
</dbReference>
<evidence type="ECO:0000313" key="2">
    <source>
        <dbReference type="EMBL" id="MQM01436.1"/>
    </source>
</evidence>
<comment type="caution">
    <text evidence="2">The sequence shown here is derived from an EMBL/GenBank/DDBJ whole genome shotgun (WGS) entry which is preliminary data.</text>
</comment>
<evidence type="ECO:0000256" key="1">
    <source>
        <dbReference type="SAM" id="MobiDB-lite"/>
    </source>
</evidence>
<sequence length="302" mass="33143">MAIGSCVQLGARTPPQIFVRAAIGTTRESPIWNQHFDTVGTRFLVRRPNSSPGVWSRAADAITYGHPFAQTGITFCSVIGIAYKAPIRNRHSEMLVAPLSPLSIRCHFGVEKPSFRTPKLQFRPTISTFPRFSCNNVSLDHVNPGRGNHTESACHGDRKLCSTRCGNSSPDICSRGDRNVPQVPNPESALRPGRHKVGFGDFQSGAQIPLREGGRGRVDEKPSFRTLKVRFRPTISSFSRFSRSNVSLDHVNPGRGNHTESACHGDWKLCSTRCENSSPGRSYGCTNIADIVTPFGLFSPLP</sequence>
<accession>A0A843W031</accession>
<reference evidence="2" key="1">
    <citation type="submission" date="2017-07" db="EMBL/GenBank/DDBJ databases">
        <title>Taro Niue Genome Assembly and Annotation.</title>
        <authorList>
            <person name="Atibalentja N."/>
            <person name="Keating K."/>
            <person name="Fields C.J."/>
        </authorList>
    </citation>
    <scope>NUCLEOTIDE SEQUENCE</scope>
    <source>
        <strain evidence="2">Niue_2</strain>
        <tissue evidence="2">Leaf</tissue>
    </source>
</reference>
<dbReference type="AlphaFoldDB" id="A0A843W031"/>
<feature type="region of interest" description="Disordered" evidence="1">
    <location>
        <begin position="176"/>
        <end position="198"/>
    </location>
</feature>
<gene>
    <name evidence="2" type="ORF">Taro_034189</name>
</gene>